<comment type="caution">
    <text evidence="1">The sequence shown here is derived from an EMBL/GenBank/DDBJ whole genome shotgun (WGS) entry which is preliminary data.</text>
</comment>
<dbReference type="EMBL" id="CM024789">
    <property type="protein sequence ID" value="KAG8015202.1"/>
    <property type="molecule type" value="Genomic_DNA"/>
</dbReference>
<sequence length="379" mass="42164">MSASSVTETCKKETCHFDERTVSVIDTPGIFDTSSAEAEWKSEIKKCMELSVPGPHIFLLVVRLDVRFTEEEENAVKWIKDNFGEEASRYMLVLFTRDSSSPLTSDLRIILLGKTGSGKSATGNSILGHKRFATGMSLSSVTVACKKATGYFDERIVSVIDTPGVFDTSITKVQLKSEIEKCIELSVPGPHVFLLVIRLDVRFTEEEENAVKWIKDNFGEEASKYTLLLFTRGDQLQEKSIETYLEESPGLRKLINDGTAGYIVFDNTRIENHTQVADLFEKIDEIVLLNGDHYTSSIYKKVQRKMNSDEWWRKCGDTMNKTGDQLFVAAVVTAAVNTPVAGIAAATMGSVVMAAGAGISKAIGWWMKPKRRDDREVNS</sequence>
<protein>
    <submittedName>
        <fullName evidence="1">GTPase IMAP family member 4</fullName>
    </submittedName>
</protein>
<accession>A0ACB7FL25</accession>
<keyword evidence="2" id="KW-1185">Reference proteome</keyword>
<gene>
    <name evidence="1" type="primary">GIMAP4.4</name>
    <name evidence="1" type="ORF">GBF38_022533</name>
</gene>
<name>A0ACB7FL25_NIBAL</name>
<dbReference type="Proteomes" id="UP000805704">
    <property type="component" value="Chromosome 1"/>
</dbReference>
<organism evidence="1 2">
    <name type="scientific">Nibea albiflora</name>
    <name type="common">Yellow drum</name>
    <name type="synonym">Corvina albiflora</name>
    <dbReference type="NCBI Taxonomy" id="240163"/>
    <lineage>
        <taxon>Eukaryota</taxon>
        <taxon>Metazoa</taxon>
        <taxon>Chordata</taxon>
        <taxon>Craniata</taxon>
        <taxon>Vertebrata</taxon>
        <taxon>Euteleostomi</taxon>
        <taxon>Actinopterygii</taxon>
        <taxon>Neopterygii</taxon>
        <taxon>Teleostei</taxon>
        <taxon>Neoteleostei</taxon>
        <taxon>Acanthomorphata</taxon>
        <taxon>Eupercaria</taxon>
        <taxon>Sciaenidae</taxon>
        <taxon>Nibea</taxon>
    </lineage>
</organism>
<evidence type="ECO:0000313" key="1">
    <source>
        <dbReference type="EMBL" id="KAG8015202.1"/>
    </source>
</evidence>
<proteinExistence type="predicted"/>
<evidence type="ECO:0000313" key="2">
    <source>
        <dbReference type="Proteomes" id="UP000805704"/>
    </source>
</evidence>
<reference evidence="1" key="1">
    <citation type="submission" date="2020-04" db="EMBL/GenBank/DDBJ databases">
        <title>A chromosome-scale assembly and high-density genetic map of the yellow drum (Nibea albiflora) genome.</title>
        <authorList>
            <person name="Xu D."/>
            <person name="Zhang W."/>
            <person name="Chen R."/>
            <person name="Tan P."/>
            <person name="Wang L."/>
            <person name="Song H."/>
            <person name="Tian L."/>
            <person name="Zhu Q."/>
            <person name="Wang B."/>
        </authorList>
    </citation>
    <scope>NUCLEOTIDE SEQUENCE</scope>
    <source>
        <strain evidence="1">ZJHYS-2018</strain>
    </source>
</reference>